<sequence>MFNCIINTHNLRDIHMNGGKCTWSNNQENPTLERLDRVLVSDDWEQEFPLANLRKIPRYMSDHNPLILCTDMDQKKGGRSFCFETSWLKHHDFVPKISEIWTRPVTANSAVVS</sequence>
<dbReference type="OrthoDB" id="685803at2759"/>
<dbReference type="EMBL" id="CM009752">
    <property type="protein sequence ID" value="PUZ60738.1"/>
    <property type="molecule type" value="Genomic_DNA"/>
</dbReference>
<name>A0A2T7DYU6_9POAL</name>
<reference evidence="1 2" key="1">
    <citation type="submission" date="2018-04" db="EMBL/GenBank/DDBJ databases">
        <title>WGS assembly of Panicum hallii var. hallii HAL2.</title>
        <authorList>
            <person name="Lovell J."/>
            <person name="Jenkins J."/>
            <person name="Lowry D."/>
            <person name="Mamidi S."/>
            <person name="Sreedasyam A."/>
            <person name="Weng X."/>
            <person name="Barry K."/>
            <person name="Bonette J."/>
            <person name="Campitelli B."/>
            <person name="Daum C."/>
            <person name="Gordon S."/>
            <person name="Gould B."/>
            <person name="Lipzen A."/>
            <person name="MacQueen A."/>
            <person name="Palacio-Mejia J."/>
            <person name="Plott C."/>
            <person name="Shakirov E."/>
            <person name="Shu S."/>
            <person name="Yoshinaga Y."/>
            <person name="Zane M."/>
            <person name="Rokhsar D."/>
            <person name="Grimwood J."/>
            <person name="Schmutz J."/>
            <person name="Juenger T."/>
        </authorList>
    </citation>
    <scope>NUCLEOTIDE SEQUENCE [LARGE SCALE GENOMIC DNA]</scope>
    <source>
        <strain evidence="2">cv. HAL2</strain>
    </source>
</reference>
<dbReference type="Proteomes" id="UP000244336">
    <property type="component" value="Chromosome 4"/>
</dbReference>
<keyword evidence="2" id="KW-1185">Reference proteome</keyword>
<proteinExistence type="predicted"/>
<protein>
    <recommendedName>
        <fullName evidence="3">Endonuclease/exonuclease/phosphatase domain-containing protein</fullName>
    </recommendedName>
</protein>
<evidence type="ECO:0008006" key="3">
    <source>
        <dbReference type="Google" id="ProtNLM"/>
    </source>
</evidence>
<dbReference type="AlphaFoldDB" id="A0A2T7DYU6"/>
<dbReference type="PANTHER" id="PTHR33710">
    <property type="entry name" value="BNAC02G09200D PROTEIN"/>
    <property type="match status" value="1"/>
</dbReference>
<organism evidence="1 2">
    <name type="scientific">Panicum hallii var. hallii</name>
    <dbReference type="NCBI Taxonomy" id="1504633"/>
    <lineage>
        <taxon>Eukaryota</taxon>
        <taxon>Viridiplantae</taxon>
        <taxon>Streptophyta</taxon>
        <taxon>Embryophyta</taxon>
        <taxon>Tracheophyta</taxon>
        <taxon>Spermatophyta</taxon>
        <taxon>Magnoliopsida</taxon>
        <taxon>Liliopsida</taxon>
        <taxon>Poales</taxon>
        <taxon>Poaceae</taxon>
        <taxon>PACMAD clade</taxon>
        <taxon>Panicoideae</taxon>
        <taxon>Panicodae</taxon>
        <taxon>Paniceae</taxon>
        <taxon>Panicinae</taxon>
        <taxon>Panicum</taxon>
        <taxon>Panicum sect. Panicum</taxon>
    </lineage>
</organism>
<dbReference type="STRING" id="1504633.A0A2T7DYU6"/>
<dbReference type="Gene3D" id="3.60.10.10">
    <property type="entry name" value="Endonuclease/exonuclease/phosphatase"/>
    <property type="match status" value="1"/>
</dbReference>
<accession>A0A2T7DYU6</accession>
<dbReference type="InterPro" id="IPR036691">
    <property type="entry name" value="Endo/exonu/phosph_ase_sf"/>
</dbReference>
<evidence type="ECO:0000313" key="2">
    <source>
        <dbReference type="Proteomes" id="UP000244336"/>
    </source>
</evidence>
<dbReference type="PANTHER" id="PTHR33710:SF72">
    <property type="entry name" value="OS04G0204200 PROTEIN"/>
    <property type="match status" value="1"/>
</dbReference>
<dbReference type="SUPFAM" id="SSF56219">
    <property type="entry name" value="DNase I-like"/>
    <property type="match status" value="1"/>
</dbReference>
<dbReference type="Gramene" id="PUZ60738">
    <property type="protein sequence ID" value="PUZ60738"/>
    <property type="gene ID" value="GQ55_4G177100"/>
</dbReference>
<evidence type="ECO:0000313" key="1">
    <source>
        <dbReference type="EMBL" id="PUZ60738.1"/>
    </source>
</evidence>
<gene>
    <name evidence="1" type="ORF">GQ55_4G177100</name>
</gene>